<sequence length="266" mass="28857">MNPRILVFDSGLGGLSVVKALRETAPDAQLAYAADNAAFPYGDWREDALVERMTQVMGRLIEQMQPDVVVIACNTASTIGLDAMREQFDVPFVGTVPAIKPAANLTKTGHISVLATPGTVNREYTKALIDTFAFHCQVKLHGAVRLAQMAEDKLAGKSVDLEALRTEVAPVFVEDEKGRTDVVVLGCTHYPLLLDELKEVTPWPVSFIDPAPAIARQVLRVVGVGCKYEEVVSFANRALLTANVKRDAKLAMALAHYGFDIPAKTP</sequence>
<gene>
    <name evidence="7" type="ORF">MNBD_ALPHA08-1344</name>
</gene>
<dbReference type="FunFam" id="3.40.50.1860:FF:000001">
    <property type="entry name" value="Glutamate racemase"/>
    <property type="match status" value="1"/>
</dbReference>
<evidence type="ECO:0000256" key="2">
    <source>
        <dbReference type="ARBA" id="ARBA00013090"/>
    </source>
</evidence>
<dbReference type="PANTHER" id="PTHR21198:SF2">
    <property type="entry name" value="GLUTAMATE RACEMASE"/>
    <property type="match status" value="1"/>
</dbReference>
<dbReference type="NCBIfam" id="TIGR00067">
    <property type="entry name" value="glut_race"/>
    <property type="match status" value="1"/>
</dbReference>
<evidence type="ECO:0000256" key="3">
    <source>
        <dbReference type="ARBA" id="ARBA00022960"/>
    </source>
</evidence>
<name>A0A3B0SPX8_9ZZZZ</name>
<dbReference type="AlphaFoldDB" id="A0A3B0SPX8"/>
<dbReference type="Gene3D" id="3.40.50.1860">
    <property type="match status" value="2"/>
</dbReference>
<dbReference type="InterPro" id="IPR015942">
    <property type="entry name" value="Asp/Glu/hydantoin_racemase"/>
</dbReference>
<accession>A0A3B0SPX8</accession>
<keyword evidence="5 7" id="KW-0413">Isomerase</keyword>
<protein>
    <recommendedName>
        <fullName evidence="2">glutamate racemase</fullName>
        <ecNumber evidence="2">5.1.1.3</ecNumber>
    </recommendedName>
</protein>
<dbReference type="HAMAP" id="MF_00258">
    <property type="entry name" value="Glu_racemase"/>
    <property type="match status" value="1"/>
</dbReference>
<evidence type="ECO:0000256" key="1">
    <source>
        <dbReference type="ARBA" id="ARBA00001602"/>
    </source>
</evidence>
<evidence type="ECO:0000313" key="7">
    <source>
        <dbReference type="EMBL" id="VAV96905.1"/>
    </source>
</evidence>
<reference evidence="7" key="1">
    <citation type="submission" date="2018-06" db="EMBL/GenBank/DDBJ databases">
        <authorList>
            <person name="Zhirakovskaya E."/>
        </authorList>
    </citation>
    <scope>NUCLEOTIDE SEQUENCE</scope>
</reference>
<evidence type="ECO:0000256" key="5">
    <source>
        <dbReference type="ARBA" id="ARBA00023235"/>
    </source>
</evidence>
<dbReference type="InterPro" id="IPR004391">
    <property type="entry name" value="Glu_race"/>
</dbReference>
<dbReference type="Pfam" id="PF01177">
    <property type="entry name" value="Asp_Glu_race"/>
    <property type="match status" value="1"/>
</dbReference>
<dbReference type="GO" id="GO:0008360">
    <property type="term" value="P:regulation of cell shape"/>
    <property type="evidence" value="ECO:0007669"/>
    <property type="project" value="UniProtKB-KW"/>
</dbReference>
<dbReference type="GO" id="GO:0009252">
    <property type="term" value="P:peptidoglycan biosynthetic process"/>
    <property type="evidence" value="ECO:0007669"/>
    <property type="project" value="UniProtKB-KW"/>
</dbReference>
<dbReference type="EC" id="5.1.1.3" evidence="2"/>
<dbReference type="InterPro" id="IPR001920">
    <property type="entry name" value="Asp/Glu_race"/>
</dbReference>
<proteinExistence type="inferred from homology"/>
<evidence type="ECO:0000256" key="4">
    <source>
        <dbReference type="ARBA" id="ARBA00022984"/>
    </source>
</evidence>
<dbReference type="InterPro" id="IPR033134">
    <property type="entry name" value="Asp/Glu_racemase_AS_2"/>
</dbReference>
<dbReference type="EMBL" id="UOEC01000138">
    <property type="protein sequence ID" value="VAV96905.1"/>
    <property type="molecule type" value="Genomic_DNA"/>
</dbReference>
<keyword evidence="3" id="KW-0133">Cell shape</keyword>
<dbReference type="GO" id="GO:0071555">
    <property type="term" value="P:cell wall organization"/>
    <property type="evidence" value="ECO:0007669"/>
    <property type="project" value="UniProtKB-KW"/>
</dbReference>
<dbReference type="GO" id="GO:0008881">
    <property type="term" value="F:glutamate racemase activity"/>
    <property type="evidence" value="ECO:0007669"/>
    <property type="project" value="UniProtKB-EC"/>
</dbReference>
<keyword evidence="6" id="KW-0961">Cell wall biogenesis/degradation</keyword>
<organism evidence="7">
    <name type="scientific">hydrothermal vent metagenome</name>
    <dbReference type="NCBI Taxonomy" id="652676"/>
    <lineage>
        <taxon>unclassified sequences</taxon>
        <taxon>metagenomes</taxon>
        <taxon>ecological metagenomes</taxon>
    </lineage>
</organism>
<dbReference type="InterPro" id="IPR018187">
    <property type="entry name" value="Asp/Glu_racemase_AS_1"/>
</dbReference>
<keyword evidence="4" id="KW-0573">Peptidoglycan synthesis</keyword>
<dbReference type="PANTHER" id="PTHR21198">
    <property type="entry name" value="GLUTAMATE RACEMASE"/>
    <property type="match status" value="1"/>
</dbReference>
<dbReference type="SUPFAM" id="SSF53681">
    <property type="entry name" value="Aspartate/glutamate racemase"/>
    <property type="match status" value="2"/>
</dbReference>
<dbReference type="PROSITE" id="PS00923">
    <property type="entry name" value="ASP_GLU_RACEMASE_1"/>
    <property type="match status" value="1"/>
</dbReference>
<comment type="catalytic activity">
    <reaction evidence="1">
        <text>L-glutamate = D-glutamate</text>
        <dbReference type="Rhea" id="RHEA:12813"/>
        <dbReference type="ChEBI" id="CHEBI:29985"/>
        <dbReference type="ChEBI" id="CHEBI:29986"/>
        <dbReference type="EC" id="5.1.1.3"/>
    </reaction>
</comment>
<dbReference type="PROSITE" id="PS00924">
    <property type="entry name" value="ASP_GLU_RACEMASE_2"/>
    <property type="match status" value="1"/>
</dbReference>
<evidence type="ECO:0000256" key="6">
    <source>
        <dbReference type="ARBA" id="ARBA00023316"/>
    </source>
</evidence>